<dbReference type="EMBL" id="CP114976">
    <property type="protein sequence ID" value="WBE24462.1"/>
    <property type="molecule type" value="Genomic_DNA"/>
</dbReference>
<dbReference type="InterPro" id="IPR027417">
    <property type="entry name" value="P-loop_NTPase"/>
</dbReference>
<evidence type="ECO:0000313" key="1">
    <source>
        <dbReference type="EMBL" id="WBE24462.1"/>
    </source>
</evidence>
<reference evidence="1 2" key="1">
    <citation type="submission" date="2022-12" db="EMBL/GenBank/DDBJ databases">
        <title>Coexistence and Characterization of a Novel Tigecycline Resistance gene tet(X) variant and blaNDM-1 in a Pseudomonas caeni Isolate of Chicken Origin.</title>
        <authorList>
            <person name="Lu X."/>
            <person name="Zhang L."/>
            <person name="Li R."/>
            <person name="Wang Z."/>
        </authorList>
    </citation>
    <scope>NUCLEOTIDE SEQUENCE [LARGE SCALE GENOMIC DNA]</scope>
    <source>
        <strain evidence="1 2">CE14</strain>
    </source>
</reference>
<dbReference type="GO" id="GO:0009432">
    <property type="term" value="P:SOS response"/>
    <property type="evidence" value="ECO:0007669"/>
    <property type="project" value="InterPro"/>
</dbReference>
<dbReference type="Proteomes" id="UP001212189">
    <property type="component" value="Chromosome"/>
</dbReference>
<dbReference type="Pfam" id="PF03846">
    <property type="entry name" value="SulA"/>
    <property type="match status" value="1"/>
</dbReference>
<name>A0AAF0AK44_9GAMM</name>
<evidence type="ECO:0000313" key="2">
    <source>
        <dbReference type="Proteomes" id="UP001212189"/>
    </source>
</evidence>
<sequence>MTRQVSLKDQQIPLFEPLFSVGSSAVAPLLEAPLPVQKDSAVQDDGVFSEISLSGRSQQCLQLIAPILRELSEDENDRWLTLISPPKQITAQWLRDAGLNRERILVLRPRGMQSSQELACDALRLGCSHTVICWFNPLPRAARTRLSKAARAGTSQILNIRQPSTI</sequence>
<gene>
    <name evidence="1" type="ORF">O6P33_08745</name>
</gene>
<dbReference type="InterPro" id="IPR004596">
    <property type="entry name" value="Cell_div_suppressor_SulA"/>
</dbReference>
<proteinExistence type="predicted"/>
<dbReference type="GO" id="GO:0051782">
    <property type="term" value="P:negative regulation of cell division"/>
    <property type="evidence" value="ECO:0007669"/>
    <property type="project" value="InterPro"/>
</dbReference>
<dbReference type="SUPFAM" id="SSF52540">
    <property type="entry name" value="P-loop containing nucleoside triphosphate hydrolases"/>
    <property type="match status" value="1"/>
</dbReference>
<dbReference type="NCBIfam" id="NF041583">
    <property type="entry name" value="SOS_SulA_aeru"/>
    <property type="match status" value="1"/>
</dbReference>
<organism evidence="1 2">
    <name type="scientific">Denitrificimonas caeni</name>
    <dbReference type="NCBI Taxonomy" id="521720"/>
    <lineage>
        <taxon>Bacteria</taxon>
        <taxon>Pseudomonadati</taxon>
        <taxon>Pseudomonadota</taxon>
        <taxon>Gammaproteobacteria</taxon>
        <taxon>Pseudomonadales</taxon>
        <taxon>Pseudomonadaceae</taxon>
        <taxon>Denitrificimonas</taxon>
    </lineage>
</organism>
<keyword evidence="2" id="KW-1185">Reference proteome</keyword>
<dbReference type="AlphaFoldDB" id="A0AAF0AK44"/>
<dbReference type="RefSeq" id="WP_269817405.1">
    <property type="nucleotide sequence ID" value="NZ_CP114976.1"/>
</dbReference>
<protein>
    <submittedName>
        <fullName evidence="1">SulA-like leucine-rich domain-containing protein</fullName>
    </submittedName>
</protein>
<accession>A0AAF0AK44</accession>
<dbReference type="KEGG" id="dce:O6P33_08745"/>
<dbReference type="Gene3D" id="3.40.50.300">
    <property type="entry name" value="P-loop containing nucleotide triphosphate hydrolases"/>
    <property type="match status" value="1"/>
</dbReference>